<feature type="signal peptide" evidence="3">
    <location>
        <begin position="1"/>
        <end position="19"/>
    </location>
</feature>
<accession>A0A9P5PX42</accession>
<dbReference type="PANTHER" id="PTHR37536:SF1">
    <property type="entry name" value="ASPERGILLOPEPSIN, PUTAITVE (AFU_ORTHOLOGUE AFUA_7G01200)"/>
    <property type="match status" value="1"/>
</dbReference>
<feature type="chain" id="PRO_5040138532" evidence="3">
    <location>
        <begin position="20"/>
        <end position="248"/>
    </location>
</feature>
<feature type="disulfide bond" evidence="2">
    <location>
        <begin position="72"/>
        <end position="97"/>
    </location>
</feature>
<dbReference type="GO" id="GO:0070007">
    <property type="term" value="F:glutamic-type endopeptidase activity"/>
    <property type="evidence" value="ECO:0007669"/>
    <property type="project" value="InterPro"/>
</dbReference>
<dbReference type="CDD" id="cd13426">
    <property type="entry name" value="Peptidase_G1"/>
    <property type="match status" value="1"/>
</dbReference>
<keyword evidence="3" id="KW-0732">Signal</keyword>
<reference evidence="4" key="1">
    <citation type="submission" date="2020-11" db="EMBL/GenBank/DDBJ databases">
        <authorList>
            <consortium name="DOE Joint Genome Institute"/>
            <person name="Ahrendt S."/>
            <person name="Riley R."/>
            <person name="Andreopoulos W."/>
            <person name="Labutti K."/>
            <person name="Pangilinan J."/>
            <person name="Ruiz-Duenas F.J."/>
            <person name="Barrasa J.M."/>
            <person name="Sanchez-Garcia M."/>
            <person name="Camarero S."/>
            <person name="Miyauchi S."/>
            <person name="Serrano A."/>
            <person name="Linde D."/>
            <person name="Babiker R."/>
            <person name="Drula E."/>
            <person name="Ayuso-Fernandez I."/>
            <person name="Pacheco R."/>
            <person name="Padilla G."/>
            <person name="Ferreira P."/>
            <person name="Barriuso J."/>
            <person name="Kellner H."/>
            <person name="Castanera R."/>
            <person name="Alfaro M."/>
            <person name="Ramirez L."/>
            <person name="Pisabarro A.G."/>
            <person name="Kuo A."/>
            <person name="Tritt A."/>
            <person name="Lipzen A."/>
            <person name="He G."/>
            <person name="Yan M."/>
            <person name="Ng V."/>
            <person name="Cullen D."/>
            <person name="Martin F."/>
            <person name="Rosso M.-N."/>
            <person name="Henrissat B."/>
            <person name="Hibbett D."/>
            <person name="Martinez A.T."/>
            <person name="Grigoriev I.V."/>
        </authorList>
    </citation>
    <scope>NUCLEOTIDE SEQUENCE</scope>
    <source>
        <strain evidence="4">AH 40177</strain>
    </source>
</reference>
<sequence>MIFSTTFFAHALFATSVVALSNREHFANSPDDVESENWGGAVLTADTGTYTSIRADFVLSVPTARFQPDTECASVWVGIDGYNDCESAILQTGIYLCVLNTTVTYTAWYEFFPAGAINFDSDDITFSEGDSVTLSATVSTPTSGTLTVTNNSKNITVSQFVTSTTELCQNSAEWIIEQGFSDFIDFPDFHTVVFTGASASSSSGVVQTPVDATIVDLVSLNLFDQITTTIVEGDTVNITFIGPPTGLD</sequence>
<evidence type="ECO:0000313" key="4">
    <source>
        <dbReference type="EMBL" id="KAF9074106.1"/>
    </source>
</evidence>
<dbReference type="Pfam" id="PF01828">
    <property type="entry name" value="Peptidase_A4"/>
    <property type="match status" value="1"/>
</dbReference>
<dbReference type="Proteomes" id="UP000772434">
    <property type="component" value="Unassembled WGS sequence"/>
</dbReference>
<dbReference type="InterPro" id="IPR000250">
    <property type="entry name" value="Peptidase_G1"/>
</dbReference>
<dbReference type="GO" id="GO:0006508">
    <property type="term" value="P:proteolysis"/>
    <property type="evidence" value="ECO:0007669"/>
    <property type="project" value="InterPro"/>
</dbReference>
<dbReference type="SUPFAM" id="SSF49899">
    <property type="entry name" value="Concanavalin A-like lectins/glucanases"/>
    <property type="match status" value="1"/>
</dbReference>
<feature type="disulfide bond" evidence="2">
    <location>
        <begin position="85"/>
        <end position="168"/>
    </location>
</feature>
<comment type="caution">
    <text evidence="4">The sequence shown here is derived from an EMBL/GenBank/DDBJ whole genome shotgun (WGS) entry which is preliminary data.</text>
</comment>
<proteinExistence type="predicted"/>
<organism evidence="4 5">
    <name type="scientific">Rhodocollybia butyracea</name>
    <dbReference type="NCBI Taxonomy" id="206335"/>
    <lineage>
        <taxon>Eukaryota</taxon>
        <taxon>Fungi</taxon>
        <taxon>Dikarya</taxon>
        <taxon>Basidiomycota</taxon>
        <taxon>Agaricomycotina</taxon>
        <taxon>Agaricomycetes</taxon>
        <taxon>Agaricomycetidae</taxon>
        <taxon>Agaricales</taxon>
        <taxon>Marasmiineae</taxon>
        <taxon>Omphalotaceae</taxon>
        <taxon>Rhodocollybia</taxon>
    </lineage>
</organism>
<dbReference type="AlphaFoldDB" id="A0A9P5PX42"/>
<protein>
    <submittedName>
        <fullName evidence="4">Peptidase G1</fullName>
    </submittedName>
</protein>
<dbReference type="PANTHER" id="PTHR37536">
    <property type="entry name" value="PUTATIVE (AFU_ORTHOLOGUE AFUA_3G02970)-RELATED"/>
    <property type="match status" value="1"/>
</dbReference>
<evidence type="ECO:0000256" key="1">
    <source>
        <dbReference type="PIRSR" id="PIRSR600250-50"/>
    </source>
</evidence>
<dbReference type="Gene3D" id="2.60.120.700">
    <property type="entry name" value="Peptidase G1"/>
    <property type="match status" value="1"/>
</dbReference>
<gene>
    <name evidence="4" type="ORF">BDP27DRAFT_1399716</name>
</gene>
<name>A0A9P5PX42_9AGAR</name>
<evidence type="ECO:0000256" key="2">
    <source>
        <dbReference type="PIRSR" id="PIRSR600250-51"/>
    </source>
</evidence>
<feature type="active site" description="Proton acceptor" evidence="1">
    <location>
        <position position="177"/>
    </location>
</feature>
<evidence type="ECO:0000313" key="5">
    <source>
        <dbReference type="Proteomes" id="UP000772434"/>
    </source>
</evidence>
<dbReference type="EMBL" id="JADNRY010000014">
    <property type="protein sequence ID" value="KAF9074106.1"/>
    <property type="molecule type" value="Genomic_DNA"/>
</dbReference>
<evidence type="ECO:0000256" key="3">
    <source>
        <dbReference type="SAM" id="SignalP"/>
    </source>
</evidence>
<dbReference type="InterPro" id="IPR013320">
    <property type="entry name" value="ConA-like_dom_sf"/>
</dbReference>
<dbReference type="OrthoDB" id="2862635at2759"/>
<dbReference type="InterPro" id="IPR038656">
    <property type="entry name" value="Peptidase_G1_sf"/>
</dbReference>
<keyword evidence="2" id="KW-1015">Disulfide bond</keyword>
<keyword evidence="5" id="KW-1185">Reference proteome</keyword>